<dbReference type="Proteomes" id="UP001057452">
    <property type="component" value="Chromosome 21"/>
</dbReference>
<protein>
    <submittedName>
        <fullName evidence="1">Uncharacterized protein</fullName>
    </submittedName>
</protein>
<evidence type="ECO:0000313" key="2">
    <source>
        <dbReference type="Proteomes" id="UP001057452"/>
    </source>
</evidence>
<gene>
    <name evidence="1" type="ORF">KUCAC02_010259</name>
</gene>
<accession>A0ACB9VZB6</accession>
<reference evidence="1" key="1">
    <citation type="submission" date="2022-05" db="EMBL/GenBank/DDBJ databases">
        <title>Chromosome-level genome of Chaenocephalus aceratus.</title>
        <authorList>
            <person name="Park H."/>
        </authorList>
    </citation>
    <scope>NUCLEOTIDE SEQUENCE</scope>
    <source>
        <strain evidence="1">KU_202001</strain>
    </source>
</reference>
<name>A0ACB9VZB6_CHAAC</name>
<keyword evidence="2" id="KW-1185">Reference proteome</keyword>
<proteinExistence type="predicted"/>
<comment type="caution">
    <text evidence="1">The sequence shown here is derived from an EMBL/GenBank/DDBJ whole genome shotgun (WGS) entry which is preliminary data.</text>
</comment>
<organism evidence="1 2">
    <name type="scientific">Chaenocephalus aceratus</name>
    <name type="common">Blackfin icefish</name>
    <name type="synonym">Chaenichthys aceratus</name>
    <dbReference type="NCBI Taxonomy" id="36190"/>
    <lineage>
        <taxon>Eukaryota</taxon>
        <taxon>Metazoa</taxon>
        <taxon>Chordata</taxon>
        <taxon>Craniata</taxon>
        <taxon>Vertebrata</taxon>
        <taxon>Euteleostomi</taxon>
        <taxon>Actinopterygii</taxon>
        <taxon>Neopterygii</taxon>
        <taxon>Teleostei</taxon>
        <taxon>Neoteleostei</taxon>
        <taxon>Acanthomorphata</taxon>
        <taxon>Eupercaria</taxon>
        <taxon>Perciformes</taxon>
        <taxon>Notothenioidei</taxon>
        <taxon>Channichthyidae</taxon>
        <taxon>Chaenocephalus</taxon>
    </lineage>
</organism>
<sequence>CRYVVLKIRAAVRGEPQTEKRSTTCSQARQATPRAPDQNGAPKEGQMDSRMSRDGSALIPNPTQSGEVLQKEECGS</sequence>
<evidence type="ECO:0000313" key="1">
    <source>
        <dbReference type="EMBL" id="KAI4805658.1"/>
    </source>
</evidence>
<feature type="non-terminal residue" evidence="1">
    <location>
        <position position="1"/>
    </location>
</feature>
<dbReference type="EMBL" id="CM043805">
    <property type="protein sequence ID" value="KAI4805658.1"/>
    <property type="molecule type" value="Genomic_DNA"/>
</dbReference>